<evidence type="ECO:0000313" key="2">
    <source>
        <dbReference type="Proteomes" id="UP000249419"/>
    </source>
</evidence>
<dbReference type="RefSeq" id="WP_146766297.1">
    <property type="nucleotide sequence ID" value="NZ_PYAG01000033.1"/>
</dbReference>
<sequence length="260" mass="28334">MDEMLVNILAGLLTSALGFGLGAVFTRVKISQRLGHIERLLPADRRVQVVLPSASVGDFAIKGEAGSVATFPPNVLIMPMPEGSGIARLVLGLRSLPRKVHILLTTDDEVSPEYALTFSIGGPSVNMESRRLVDHHPQFKIVYPGHEASFGAESYVPRRSPDGSLQEDFGFLLAHTEDGRTSIVCCGVWGTGTESAIRGLLDLSDRRLGSRLRRSKDLFIAFQTRIHGLRTSKPQLLHAFDEGESLIKIDDEGELSHGLD</sequence>
<reference evidence="1 2" key="1">
    <citation type="submission" date="2018-03" db="EMBL/GenBank/DDBJ databases">
        <title>Defining the species Micromonospora saelicesensis and Micromonospora noduli under the framework of genomics.</title>
        <authorList>
            <person name="Riesco R."/>
            <person name="Trujillo M.E."/>
        </authorList>
    </citation>
    <scope>NUCLEOTIDE SEQUENCE [LARGE SCALE GENOMIC DNA]</scope>
    <source>
        <strain evidence="1 2">PSN13</strain>
    </source>
</reference>
<accession>A0A328NL44</accession>
<protein>
    <submittedName>
        <fullName evidence="1">Uncharacterized protein</fullName>
    </submittedName>
</protein>
<gene>
    <name evidence="1" type="ORF">PSN13_05174</name>
</gene>
<proteinExistence type="predicted"/>
<name>A0A328NL44_9ACTN</name>
<evidence type="ECO:0000313" key="1">
    <source>
        <dbReference type="EMBL" id="RAO29975.1"/>
    </source>
</evidence>
<organism evidence="1 2">
    <name type="scientific">Micromonospora saelicesensis</name>
    <dbReference type="NCBI Taxonomy" id="285676"/>
    <lineage>
        <taxon>Bacteria</taxon>
        <taxon>Bacillati</taxon>
        <taxon>Actinomycetota</taxon>
        <taxon>Actinomycetes</taxon>
        <taxon>Micromonosporales</taxon>
        <taxon>Micromonosporaceae</taxon>
        <taxon>Micromonospora</taxon>
    </lineage>
</organism>
<dbReference type="Proteomes" id="UP000249419">
    <property type="component" value="Unassembled WGS sequence"/>
</dbReference>
<dbReference type="EMBL" id="PYAG01000033">
    <property type="protein sequence ID" value="RAO29975.1"/>
    <property type="molecule type" value="Genomic_DNA"/>
</dbReference>
<comment type="caution">
    <text evidence="1">The sequence shown here is derived from an EMBL/GenBank/DDBJ whole genome shotgun (WGS) entry which is preliminary data.</text>
</comment>
<dbReference type="AlphaFoldDB" id="A0A328NL44"/>